<reference evidence="2 4" key="2">
    <citation type="submission" date="2018-12" db="EMBL/GenBank/DDBJ databases">
        <authorList>
            <consortium name="Pathogen Informatics"/>
        </authorList>
    </citation>
    <scope>NUCLEOTIDE SEQUENCE [LARGE SCALE GENOMIC DNA]</scope>
    <source>
        <strain evidence="2 4">NCTC11976</strain>
    </source>
</reference>
<evidence type="ECO:0000313" key="3">
    <source>
        <dbReference type="Proteomes" id="UP000054921"/>
    </source>
</evidence>
<evidence type="ECO:0000313" key="2">
    <source>
        <dbReference type="EMBL" id="VEB35299.1"/>
    </source>
</evidence>
<sequence length="295" mass="33110">MGKSKWVKFHSAHSPLQIEKVNSGEGIRLGEDWNRAMKYTGDPEQRRQILIDGKPITTFADDYGLLSDVDDVEKFFKEVILGKMDPKLKEKDMKEAIDFLKKTFHQGGLMHPVSGALATSMERDALPGEPDARDGKIAYGTITNMQIVVNIIPTKEGFKVKENVGVQNIIVSENGFEKYGIKYNTQRTKDGKVYKLADDPTISREDKGNIIEAQGEIAVDLSHAEKPKISIESNAINYGDHRVEAALHNHSLMQWIIDFVKNAFGYNKIEVLEPVKAEPFDIDAEEMQSIGPNTF</sequence>
<dbReference type="OrthoDB" id="5638866at2"/>
<accession>A0A0W0SGU6</accession>
<evidence type="ECO:0000313" key="1">
    <source>
        <dbReference type="EMBL" id="KTC82598.1"/>
    </source>
</evidence>
<proteinExistence type="predicted"/>
<keyword evidence="4" id="KW-1185">Reference proteome</keyword>
<name>A0A0W0SGU6_9GAMM</name>
<dbReference type="Proteomes" id="UP000277577">
    <property type="component" value="Chromosome"/>
</dbReference>
<reference evidence="1 3" key="1">
    <citation type="submission" date="2015-11" db="EMBL/GenBank/DDBJ databases">
        <title>Genomic analysis of 38 Legionella species identifies large and diverse effector repertoires.</title>
        <authorList>
            <person name="Burstein D."/>
            <person name="Amaro F."/>
            <person name="Zusman T."/>
            <person name="Lifshitz Z."/>
            <person name="Cohen O."/>
            <person name="Gilbert J.A."/>
            <person name="Pupko T."/>
            <person name="Shuman H.A."/>
            <person name="Segal G."/>
        </authorList>
    </citation>
    <scope>NUCLEOTIDE SEQUENCE [LARGE SCALE GENOMIC DNA]</scope>
    <source>
        <strain evidence="1 3">ORW</strain>
    </source>
</reference>
<organism evidence="1 3">
    <name type="scientific">Legionella cherrii</name>
    <dbReference type="NCBI Taxonomy" id="28084"/>
    <lineage>
        <taxon>Bacteria</taxon>
        <taxon>Pseudomonadati</taxon>
        <taxon>Pseudomonadota</taxon>
        <taxon>Gammaproteobacteria</taxon>
        <taxon>Legionellales</taxon>
        <taxon>Legionellaceae</taxon>
        <taxon>Legionella</taxon>
    </lineage>
</organism>
<gene>
    <name evidence="1" type="ORF">Lche_0278</name>
    <name evidence="2" type="ORF">NCTC11976_01286</name>
</gene>
<dbReference type="EMBL" id="LNXW01000008">
    <property type="protein sequence ID" value="KTC82598.1"/>
    <property type="molecule type" value="Genomic_DNA"/>
</dbReference>
<protein>
    <submittedName>
        <fullName evidence="1">Uncharacterized protein</fullName>
    </submittedName>
</protein>
<dbReference type="AlphaFoldDB" id="A0A0W0SGU6"/>
<dbReference type="Proteomes" id="UP000054921">
    <property type="component" value="Unassembled WGS sequence"/>
</dbReference>
<dbReference type="EMBL" id="LR134173">
    <property type="protein sequence ID" value="VEB35299.1"/>
    <property type="molecule type" value="Genomic_DNA"/>
</dbReference>
<evidence type="ECO:0000313" key="4">
    <source>
        <dbReference type="Proteomes" id="UP000277577"/>
    </source>
</evidence>
<dbReference type="RefSeq" id="WP_028381230.1">
    <property type="nucleotide sequence ID" value="NZ_CAAAIT010000004.1"/>
</dbReference>
<dbReference type="PATRIC" id="fig|28084.5.peg.296"/>